<protein>
    <submittedName>
        <fullName evidence="1">Uncharacterized protein</fullName>
    </submittedName>
</protein>
<dbReference type="AlphaFoldDB" id="A0A182XRB8"/>
<keyword evidence="2" id="KW-1185">Reference proteome</keyword>
<dbReference type="Proteomes" id="UP000076407">
    <property type="component" value="Unassembled WGS sequence"/>
</dbReference>
<dbReference type="EnsemblMetazoa" id="AQUA014397-RA">
    <property type="protein sequence ID" value="AQUA014397-PA"/>
    <property type="gene ID" value="AQUA014397"/>
</dbReference>
<evidence type="ECO:0000313" key="1">
    <source>
        <dbReference type="EnsemblMetazoa" id="AQUA014397-PA"/>
    </source>
</evidence>
<accession>A0A182XRB8</accession>
<reference evidence="1" key="1">
    <citation type="submission" date="2020-05" db="UniProtKB">
        <authorList>
            <consortium name="EnsemblMetazoa"/>
        </authorList>
    </citation>
    <scope>IDENTIFICATION</scope>
    <source>
        <strain evidence="1">SANGQUA</strain>
    </source>
</reference>
<sequence>DTILIASDKSETKNRTKLQKALNKLHHWCCLTGHDLSTTKSKILHMLKFRQHLLYVKKMIKSRLHILHMLGCGNKRSARHTLLTIFTSWIVPKLL</sequence>
<evidence type="ECO:0000313" key="2">
    <source>
        <dbReference type="Proteomes" id="UP000076407"/>
    </source>
</evidence>
<proteinExistence type="predicted"/>
<name>A0A182XRB8_ANOQN</name>
<dbReference type="VEuPathDB" id="VectorBase:AQUA014397"/>
<organism evidence="1 2">
    <name type="scientific">Anopheles quadriannulatus</name>
    <name type="common">Mosquito</name>
    <dbReference type="NCBI Taxonomy" id="34691"/>
    <lineage>
        <taxon>Eukaryota</taxon>
        <taxon>Metazoa</taxon>
        <taxon>Ecdysozoa</taxon>
        <taxon>Arthropoda</taxon>
        <taxon>Hexapoda</taxon>
        <taxon>Insecta</taxon>
        <taxon>Pterygota</taxon>
        <taxon>Neoptera</taxon>
        <taxon>Endopterygota</taxon>
        <taxon>Diptera</taxon>
        <taxon>Nematocera</taxon>
        <taxon>Culicoidea</taxon>
        <taxon>Culicidae</taxon>
        <taxon>Anophelinae</taxon>
        <taxon>Anopheles</taxon>
    </lineage>
</organism>